<dbReference type="EMBL" id="JAKFHA010000025">
    <property type="protein sequence ID" value="MCF2531650.1"/>
    <property type="molecule type" value="Genomic_DNA"/>
</dbReference>
<feature type="transmembrane region" description="Helical" evidence="7">
    <location>
        <begin position="133"/>
        <end position="152"/>
    </location>
</feature>
<dbReference type="InterPro" id="IPR037185">
    <property type="entry name" value="EmrE-like"/>
</dbReference>
<dbReference type="Gene3D" id="1.10.3730.20">
    <property type="match status" value="1"/>
</dbReference>
<evidence type="ECO:0000313" key="9">
    <source>
        <dbReference type="EMBL" id="MCF2531650.1"/>
    </source>
</evidence>
<evidence type="ECO:0000256" key="6">
    <source>
        <dbReference type="SAM" id="MobiDB-lite"/>
    </source>
</evidence>
<dbReference type="PANTHER" id="PTHR32322">
    <property type="entry name" value="INNER MEMBRANE TRANSPORTER"/>
    <property type="match status" value="1"/>
</dbReference>
<dbReference type="GO" id="GO:0016020">
    <property type="term" value="C:membrane"/>
    <property type="evidence" value="ECO:0007669"/>
    <property type="project" value="UniProtKB-SubCell"/>
</dbReference>
<organism evidence="9 10">
    <name type="scientific">Yinghuangia soli</name>
    <dbReference type="NCBI Taxonomy" id="2908204"/>
    <lineage>
        <taxon>Bacteria</taxon>
        <taxon>Bacillati</taxon>
        <taxon>Actinomycetota</taxon>
        <taxon>Actinomycetes</taxon>
        <taxon>Kitasatosporales</taxon>
        <taxon>Streptomycetaceae</taxon>
        <taxon>Yinghuangia</taxon>
    </lineage>
</organism>
<keyword evidence="3 7" id="KW-0812">Transmembrane</keyword>
<comment type="caution">
    <text evidence="9">The sequence shown here is derived from an EMBL/GenBank/DDBJ whole genome shotgun (WGS) entry which is preliminary data.</text>
</comment>
<dbReference type="Pfam" id="PF00892">
    <property type="entry name" value="EamA"/>
    <property type="match status" value="2"/>
</dbReference>
<feature type="region of interest" description="Disordered" evidence="6">
    <location>
        <begin position="301"/>
        <end position="325"/>
    </location>
</feature>
<dbReference type="InterPro" id="IPR050638">
    <property type="entry name" value="AA-Vitamin_Transporters"/>
</dbReference>
<feature type="transmembrane region" description="Helical" evidence="7">
    <location>
        <begin position="253"/>
        <end position="272"/>
    </location>
</feature>
<evidence type="ECO:0000256" key="4">
    <source>
        <dbReference type="ARBA" id="ARBA00022989"/>
    </source>
</evidence>
<feature type="domain" description="EamA" evidence="8">
    <location>
        <begin position="25"/>
        <end position="149"/>
    </location>
</feature>
<evidence type="ECO:0000256" key="7">
    <source>
        <dbReference type="SAM" id="Phobius"/>
    </source>
</evidence>
<dbReference type="SUPFAM" id="SSF103481">
    <property type="entry name" value="Multidrug resistance efflux transporter EmrE"/>
    <property type="match status" value="2"/>
</dbReference>
<dbReference type="AlphaFoldDB" id="A0AA41Q629"/>
<name>A0AA41Q629_9ACTN</name>
<feature type="transmembrane region" description="Helical" evidence="7">
    <location>
        <begin position="190"/>
        <end position="211"/>
    </location>
</feature>
<feature type="transmembrane region" description="Helical" evidence="7">
    <location>
        <begin position="50"/>
        <end position="68"/>
    </location>
</feature>
<feature type="transmembrane region" description="Helical" evidence="7">
    <location>
        <begin position="158"/>
        <end position="178"/>
    </location>
</feature>
<evidence type="ECO:0000256" key="2">
    <source>
        <dbReference type="ARBA" id="ARBA00007362"/>
    </source>
</evidence>
<keyword evidence="4 7" id="KW-1133">Transmembrane helix</keyword>
<dbReference type="InterPro" id="IPR000620">
    <property type="entry name" value="EamA_dom"/>
</dbReference>
<feature type="transmembrane region" description="Helical" evidence="7">
    <location>
        <begin position="80"/>
        <end position="99"/>
    </location>
</feature>
<comment type="subcellular location">
    <subcellularLocation>
        <location evidence="1">Membrane</location>
        <topology evidence="1">Multi-pass membrane protein</topology>
    </subcellularLocation>
</comment>
<protein>
    <submittedName>
        <fullName evidence="9">EamA family transporter</fullName>
    </submittedName>
</protein>
<feature type="domain" description="EamA" evidence="8">
    <location>
        <begin position="160"/>
        <end position="292"/>
    </location>
</feature>
<evidence type="ECO:0000256" key="5">
    <source>
        <dbReference type="ARBA" id="ARBA00023136"/>
    </source>
</evidence>
<feature type="compositionally biased region" description="Low complexity" evidence="6">
    <location>
        <begin position="306"/>
        <end position="325"/>
    </location>
</feature>
<evidence type="ECO:0000313" key="10">
    <source>
        <dbReference type="Proteomes" id="UP001165378"/>
    </source>
</evidence>
<sequence>MTSPAIPGGSTGGGASPGNLRRVALTALAPAVWGSIYVVTTELLPPGHPMFAALLRSLPAGLIALALTRTLPHGRWWGKAAVLGGLNIGIFLPLLFVAAERLPGGVAATLAAAQPLIVAFLAVVILHERLSAWRLFWGVAGAAGVGLVVIAPDAQLDAVGVAAGLACAATMALGLTLTRRWGRPEGVGPTAFAGWQLTAGGVFLLPVTFLAEGAPPAIDGQAALGYLWLGLVGGLLTYALWFRGVTSLPITSVAVLSLLSPLVAAVLGAAVLDQTLGPIQLLGFALALAAIVAGQLPAPTRKPRALESPRSPAAPESPAPDLIGK</sequence>
<gene>
    <name evidence="9" type="ORF">LZ495_31145</name>
</gene>
<keyword evidence="10" id="KW-1185">Reference proteome</keyword>
<dbReference type="Proteomes" id="UP001165378">
    <property type="component" value="Unassembled WGS sequence"/>
</dbReference>
<proteinExistence type="inferred from homology"/>
<evidence type="ECO:0000259" key="8">
    <source>
        <dbReference type="Pfam" id="PF00892"/>
    </source>
</evidence>
<dbReference type="RefSeq" id="WP_235056297.1">
    <property type="nucleotide sequence ID" value="NZ_JAKFHA010000025.1"/>
</dbReference>
<comment type="similarity">
    <text evidence="2">Belongs to the EamA transporter family.</text>
</comment>
<evidence type="ECO:0000256" key="3">
    <source>
        <dbReference type="ARBA" id="ARBA00022692"/>
    </source>
</evidence>
<feature type="transmembrane region" description="Helical" evidence="7">
    <location>
        <begin position="223"/>
        <end position="241"/>
    </location>
</feature>
<reference evidence="9" key="1">
    <citation type="submission" date="2022-01" db="EMBL/GenBank/DDBJ databases">
        <title>Genome-Based Taxonomic Classification of the Phylum Actinobacteria.</title>
        <authorList>
            <person name="Gao Y."/>
        </authorList>
    </citation>
    <scope>NUCLEOTIDE SEQUENCE</scope>
    <source>
        <strain evidence="9">KLBMP 8922</strain>
    </source>
</reference>
<evidence type="ECO:0000256" key="1">
    <source>
        <dbReference type="ARBA" id="ARBA00004141"/>
    </source>
</evidence>
<keyword evidence="5 7" id="KW-0472">Membrane</keyword>
<accession>A0AA41Q629</accession>
<dbReference type="PANTHER" id="PTHR32322:SF2">
    <property type="entry name" value="EAMA DOMAIN-CONTAINING PROTEIN"/>
    <property type="match status" value="1"/>
</dbReference>
<feature type="transmembrane region" description="Helical" evidence="7">
    <location>
        <begin position="105"/>
        <end position="126"/>
    </location>
</feature>
<feature type="transmembrane region" description="Helical" evidence="7">
    <location>
        <begin position="278"/>
        <end position="298"/>
    </location>
</feature>